<evidence type="ECO:0000259" key="2">
    <source>
        <dbReference type="Pfam" id="PF09851"/>
    </source>
</evidence>
<dbReference type="AlphaFoldDB" id="A0A4D6HUF7"/>
<dbReference type="Pfam" id="PF09851">
    <property type="entry name" value="SHOCT"/>
    <property type="match status" value="1"/>
</dbReference>
<geneLocation type="plasmid" evidence="3 4">
    <name>unnamed4</name>
</geneLocation>
<feature type="transmembrane region" description="Helical" evidence="1">
    <location>
        <begin position="54"/>
        <end position="75"/>
    </location>
</feature>
<dbReference type="InterPro" id="IPR018649">
    <property type="entry name" value="SHOCT"/>
</dbReference>
<protein>
    <submittedName>
        <fullName evidence="3">SHOCT domain-containing protein</fullName>
    </submittedName>
</protein>
<dbReference type="GeneID" id="39853829"/>
<feature type="domain" description="SHOCT" evidence="2">
    <location>
        <begin position="90"/>
        <end position="114"/>
    </location>
</feature>
<keyword evidence="1" id="KW-1133">Transmembrane helix</keyword>
<gene>
    <name evidence="3" type="ORF">DV706_21345</name>
</gene>
<keyword evidence="1" id="KW-0812">Transmembrane</keyword>
<evidence type="ECO:0000256" key="1">
    <source>
        <dbReference type="SAM" id="Phobius"/>
    </source>
</evidence>
<reference evidence="3 4" key="1">
    <citation type="journal article" date="2019" name="Nat. Commun.">
        <title>A new type of DNA phosphorothioation-based antiviral system in archaea.</title>
        <authorList>
            <person name="Xiong L."/>
            <person name="Liu S."/>
            <person name="Chen S."/>
            <person name="Xiao Y."/>
            <person name="Zhu B."/>
            <person name="Gao Y."/>
            <person name="Zhang Y."/>
            <person name="Chen B."/>
            <person name="Luo J."/>
            <person name="Deng Z."/>
            <person name="Chen X."/>
            <person name="Wang L."/>
            <person name="Chen S."/>
        </authorList>
    </citation>
    <scope>NUCLEOTIDE SEQUENCE [LARGE SCALE GENOMIC DNA]</scope>
    <source>
        <strain evidence="3 4">JCM 10635</strain>
        <plasmid evidence="3 4">unnamed4</plasmid>
    </source>
</reference>
<dbReference type="KEGG" id="nbg:DV706_21345"/>
<dbReference type="RefSeq" id="WP_006068074.1">
    <property type="nucleotide sequence ID" value="NZ_CP031309.1"/>
</dbReference>
<name>A0A4D6HUF7_9EURY</name>
<accession>A0A4D6HUF7</accession>
<sequence>MATDDSLVRTFFIVVAAILFLSFLLMALMIPLMGLWGGGHMWNGGMWDGTGATWMWFMMSVIPLFVILGIGYLLYSVLRQSQSRQTDPAVEELRAAYARGDLSDEEFEQRRERLERER</sequence>
<organism evidence="3 4">
    <name type="scientific">Natronorubrum bangense</name>
    <dbReference type="NCBI Taxonomy" id="61858"/>
    <lineage>
        <taxon>Archaea</taxon>
        <taxon>Methanobacteriati</taxon>
        <taxon>Methanobacteriota</taxon>
        <taxon>Stenosarchaea group</taxon>
        <taxon>Halobacteria</taxon>
        <taxon>Halobacteriales</taxon>
        <taxon>Natrialbaceae</taxon>
        <taxon>Natronorubrum</taxon>
    </lineage>
</organism>
<feature type="transmembrane region" description="Helical" evidence="1">
    <location>
        <begin position="12"/>
        <end position="34"/>
    </location>
</feature>
<proteinExistence type="predicted"/>
<keyword evidence="1" id="KW-0472">Membrane</keyword>
<dbReference type="EMBL" id="CP031309">
    <property type="protein sequence ID" value="QCC57065.1"/>
    <property type="molecule type" value="Genomic_DNA"/>
</dbReference>
<keyword evidence="3" id="KW-0614">Plasmid</keyword>
<evidence type="ECO:0000313" key="3">
    <source>
        <dbReference type="EMBL" id="QCC57065.1"/>
    </source>
</evidence>
<dbReference type="Proteomes" id="UP000296822">
    <property type="component" value="Plasmid unnamed4"/>
</dbReference>
<evidence type="ECO:0000313" key="4">
    <source>
        <dbReference type="Proteomes" id="UP000296822"/>
    </source>
</evidence>